<dbReference type="PRINTS" id="PR00385">
    <property type="entry name" value="P450"/>
</dbReference>
<evidence type="ECO:0000256" key="9">
    <source>
        <dbReference type="ARBA" id="ARBA00023033"/>
    </source>
</evidence>
<organism evidence="13">
    <name type="scientific">Nothapodytes nimmoniana</name>
    <name type="common">Nothapodytes foetida</name>
    <dbReference type="NCBI Taxonomy" id="159386"/>
    <lineage>
        <taxon>Eukaryota</taxon>
        <taxon>Viridiplantae</taxon>
        <taxon>Streptophyta</taxon>
        <taxon>Embryophyta</taxon>
        <taxon>Tracheophyta</taxon>
        <taxon>Spermatophyta</taxon>
        <taxon>Magnoliopsida</taxon>
        <taxon>eudicotyledons</taxon>
        <taxon>Gunneridae</taxon>
        <taxon>Pentapetalae</taxon>
        <taxon>asterids</taxon>
        <taxon>lamiids</taxon>
        <taxon>Icacinales</taxon>
        <taxon>Icacinaceae</taxon>
        <taxon>Nothapodytes</taxon>
    </lineage>
</organism>
<dbReference type="GO" id="GO:0016020">
    <property type="term" value="C:membrane"/>
    <property type="evidence" value="ECO:0007669"/>
    <property type="project" value="UniProtKB-SubCell"/>
</dbReference>
<dbReference type="PANTHER" id="PTHR24282:SF270">
    <property type="entry name" value="CYTOCHROME P450 CYP749A22-LIKE"/>
    <property type="match status" value="1"/>
</dbReference>
<dbReference type="Gene3D" id="1.10.630.10">
    <property type="entry name" value="Cytochrome P450"/>
    <property type="match status" value="1"/>
</dbReference>
<dbReference type="EMBL" id="MN168841">
    <property type="protein sequence ID" value="QNS29995.1"/>
    <property type="molecule type" value="mRNA"/>
</dbReference>
<dbReference type="GO" id="GO:0016705">
    <property type="term" value="F:oxidoreductase activity, acting on paired donors, with incorporation or reduction of molecular oxygen"/>
    <property type="evidence" value="ECO:0007669"/>
    <property type="project" value="InterPro"/>
</dbReference>
<evidence type="ECO:0000256" key="6">
    <source>
        <dbReference type="ARBA" id="ARBA00022989"/>
    </source>
</evidence>
<dbReference type="SUPFAM" id="SSF48264">
    <property type="entry name" value="Cytochrome P450"/>
    <property type="match status" value="1"/>
</dbReference>
<evidence type="ECO:0000313" key="13">
    <source>
        <dbReference type="EMBL" id="QNS29995.1"/>
    </source>
</evidence>
<keyword evidence="9 12" id="KW-0503">Monooxygenase</keyword>
<evidence type="ECO:0000256" key="10">
    <source>
        <dbReference type="ARBA" id="ARBA00023136"/>
    </source>
</evidence>
<name>A0A7L7RBB6_NOTNI</name>
<proteinExistence type="evidence at transcript level"/>
<keyword evidence="4" id="KW-0812">Transmembrane</keyword>
<keyword evidence="7 12" id="KW-0560">Oxidoreductase</keyword>
<dbReference type="InterPro" id="IPR036396">
    <property type="entry name" value="Cyt_P450_sf"/>
</dbReference>
<protein>
    <submittedName>
        <fullName evidence="13">Cytochrome P450</fullName>
    </submittedName>
</protein>
<comment type="cofactor">
    <cofactor evidence="11">
        <name>heme</name>
        <dbReference type="ChEBI" id="CHEBI:30413"/>
    </cofactor>
</comment>
<evidence type="ECO:0000256" key="7">
    <source>
        <dbReference type="ARBA" id="ARBA00023002"/>
    </source>
</evidence>
<accession>A0A7L7RBB6</accession>
<dbReference type="PROSITE" id="PS00086">
    <property type="entry name" value="CYTOCHROME_P450"/>
    <property type="match status" value="1"/>
</dbReference>
<evidence type="ECO:0000256" key="3">
    <source>
        <dbReference type="ARBA" id="ARBA00022617"/>
    </source>
</evidence>
<dbReference type="Pfam" id="PF00067">
    <property type="entry name" value="p450"/>
    <property type="match status" value="1"/>
</dbReference>
<keyword evidence="5 11" id="KW-0479">Metal-binding</keyword>
<sequence>MIYFLISYLFLFLLLVLIRFIYKVVWTPNYITYVLRSQGINGPSYKFIHGNSKEIIEMKHKCISCPMDLSHDVFPRILPHIHLWIKLYGKKFLAWYGPKPQMFVTEPELIKEILNNNDGSFIKIKSEGYVKKLLGDGIFVTDGDKWSKLRKLANHAFHAESLREMVPAMVTAVEGMLERWRLIEGKEIEISQELKVLTSDVISITAFGSSFLEGKNIFEMLTNMGVIIFRNDSKVRLPILEKLYKTRDEAEADKIEQSLRESVIAIIRKREEEVMKGKAGNFGNDFLGSLMKLHHHDDKHRRISVDDMIDECKTFYLAGQETTSSLLNWTTLLLAIHTDWQEKARKEVLQLFGEENPNSEGLARSKTLNMIMNETLRLYSPVVDIVRRTEKKVTLGKIVLPANMEIHIPPPALHHDTELWGNDAHLFKPERFSEGVAKATNNNNIAFLPFGFGPRTCVGLNFATTEAKIAISMILQRYKFTLSPSYVHSPFVFLTVSPQQGIPIVFQPL</sequence>
<evidence type="ECO:0000256" key="5">
    <source>
        <dbReference type="ARBA" id="ARBA00022723"/>
    </source>
</evidence>
<keyword evidence="8 11" id="KW-0408">Iron</keyword>
<keyword evidence="6" id="KW-1133">Transmembrane helix</keyword>
<dbReference type="InterPro" id="IPR017972">
    <property type="entry name" value="Cyt_P450_CS"/>
</dbReference>
<evidence type="ECO:0000256" key="1">
    <source>
        <dbReference type="ARBA" id="ARBA00004370"/>
    </source>
</evidence>
<dbReference type="AlphaFoldDB" id="A0A7L7RBB6"/>
<dbReference type="InterPro" id="IPR001128">
    <property type="entry name" value="Cyt_P450"/>
</dbReference>
<gene>
    <name evidence="13" type="primary">CYP749A102</name>
</gene>
<dbReference type="PRINTS" id="PR00463">
    <property type="entry name" value="EP450I"/>
</dbReference>
<feature type="binding site" description="axial binding residue" evidence="11">
    <location>
        <position position="457"/>
    </location>
    <ligand>
        <name>heme</name>
        <dbReference type="ChEBI" id="CHEBI:30413"/>
    </ligand>
    <ligandPart>
        <name>Fe</name>
        <dbReference type="ChEBI" id="CHEBI:18248"/>
    </ligandPart>
</feature>
<comment type="similarity">
    <text evidence="2 12">Belongs to the cytochrome P450 family.</text>
</comment>
<dbReference type="PANTHER" id="PTHR24282">
    <property type="entry name" value="CYTOCHROME P450 FAMILY MEMBER"/>
    <property type="match status" value="1"/>
</dbReference>
<dbReference type="GO" id="GO:0005506">
    <property type="term" value="F:iron ion binding"/>
    <property type="evidence" value="ECO:0007669"/>
    <property type="project" value="InterPro"/>
</dbReference>
<dbReference type="GO" id="GO:0004497">
    <property type="term" value="F:monooxygenase activity"/>
    <property type="evidence" value="ECO:0007669"/>
    <property type="project" value="UniProtKB-KW"/>
</dbReference>
<evidence type="ECO:0000256" key="12">
    <source>
        <dbReference type="RuleBase" id="RU000461"/>
    </source>
</evidence>
<evidence type="ECO:0000256" key="4">
    <source>
        <dbReference type="ARBA" id="ARBA00022692"/>
    </source>
</evidence>
<evidence type="ECO:0000256" key="8">
    <source>
        <dbReference type="ARBA" id="ARBA00023004"/>
    </source>
</evidence>
<dbReference type="InterPro" id="IPR050665">
    <property type="entry name" value="Cytochrome_P450_Monooxygen"/>
</dbReference>
<evidence type="ECO:0000256" key="2">
    <source>
        <dbReference type="ARBA" id="ARBA00010617"/>
    </source>
</evidence>
<dbReference type="GO" id="GO:0020037">
    <property type="term" value="F:heme binding"/>
    <property type="evidence" value="ECO:0007669"/>
    <property type="project" value="InterPro"/>
</dbReference>
<keyword evidence="3 11" id="KW-0349">Heme</keyword>
<comment type="subcellular location">
    <subcellularLocation>
        <location evidence="1">Membrane</location>
    </subcellularLocation>
</comment>
<keyword evidence="10" id="KW-0472">Membrane</keyword>
<evidence type="ECO:0000256" key="11">
    <source>
        <dbReference type="PIRSR" id="PIRSR602401-1"/>
    </source>
</evidence>
<reference evidence="13" key="1">
    <citation type="journal article" date="2020" name="Genome">
        <title>Transcriptome-wide identification and characterization of cytochrome P450s from Nothapodytes nimmoniana and their phylogenomic analysis revealed candidate cytochrome P450s involved in camptothecin biosynthetic pathway.</title>
        <authorList>
            <person name="Godbole R.C."/>
            <person name="Pable A.A."/>
            <person name="Barvkar V.T."/>
        </authorList>
    </citation>
    <scope>NUCLEOTIDE SEQUENCE</scope>
</reference>
<dbReference type="InterPro" id="IPR002401">
    <property type="entry name" value="Cyt_P450_E_grp-I"/>
</dbReference>